<dbReference type="InterPro" id="IPR036645">
    <property type="entry name" value="Elafin-like_sf"/>
</dbReference>
<dbReference type="SUPFAM" id="SSF57256">
    <property type="entry name" value="Elafin-like"/>
    <property type="match status" value="1"/>
</dbReference>
<dbReference type="InterPro" id="IPR003961">
    <property type="entry name" value="FN3_dom"/>
</dbReference>
<feature type="compositionally biased region" description="Polar residues" evidence="1">
    <location>
        <begin position="247"/>
        <end position="259"/>
    </location>
</feature>
<dbReference type="SMART" id="SM00060">
    <property type="entry name" value="FN3"/>
    <property type="match status" value="2"/>
</dbReference>
<dbReference type="PANTHER" id="PTHR14131">
    <property type="entry name" value="ANOSMIN"/>
    <property type="match status" value="1"/>
</dbReference>
<evidence type="ECO:0000313" key="3">
    <source>
        <dbReference type="EMBL" id="WAR28258.1"/>
    </source>
</evidence>
<dbReference type="CDD" id="cd00199">
    <property type="entry name" value="WAP"/>
    <property type="match status" value="1"/>
</dbReference>
<feature type="region of interest" description="Disordered" evidence="1">
    <location>
        <begin position="157"/>
        <end position="183"/>
    </location>
</feature>
<evidence type="ECO:0000259" key="2">
    <source>
        <dbReference type="PROSITE" id="PS51390"/>
    </source>
</evidence>
<dbReference type="Gene3D" id="2.60.40.10">
    <property type="entry name" value="Immunoglobulins"/>
    <property type="match status" value="1"/>
</dbReference>
<sequence>MPYLTILYFQGSDRNNHRKFMIDRCKNHHQCYQCMKPCAVTENELKKHNCNSFCEASETECQSSCEFLHYTYLYKPGDCPRPESAAGFEAVCLASCRADSDCPEETKCCPNLCGYVCRKPDFSKHPLPPVPMNLMFEERRQGRSLYVSWDVSRGSGAFPSDSDSPQGSSMVPSDDFVKSPTGGSQHLVPAIRAGSRRRSPVPSVEVFVLERMNTTSLRPTLQSSHLLSPMHAGHWYKFRVAMVTPSGSRGYSQPSTPFKSSRRVGKAMPPQNITEGATTLRKGLVDVTIHWAPPRYSDLPIEAIVKMGNRELTSNKASKYITTYAPPNMKQDQTELYSVGQSASFVDDNSDFRTLVPSFEIYDLQYECQYMVRVSAVTKSGVQGKPAEIRLRTPICGKIHVKGNSLPPECPDRVSQVPNSPRQVKPSIKKRNCSVDIELSWKHPRSDAPIASYLITYEMTDDFKTLRVNTDGAVYKQRPREITLKKCYFQILDTGLFNA</sequence>
<dbReference type="PANTHER" id="PTHR14131:SF5">
    <property type="entry name" value="ANOSMIN-1"/>
    <property type="match status" value="1"/>
</dbReference>
<feature type="region of interest" description="Disordered" evidence="1">
    <location>
        <begin position="247"/>
        <end position="271"/>
    </location>
</feature>
<dbReference type="EMBL" id="CP111026">
    <property type="protein sequence ID" value="WAR28258.1"/>
    <property type="molecule type" value="Genomic_DNA"/>
</dbReference>
<evidence type="ECO:0000313" key="4">
    <source>
        <dbReference type="Proteomes" id="UP001164746"/>
    </source>
</evidence>
<dbReference type="InterPro" id="IPR008197">
    <property type="entry name" value="WAP_dom"/>
</dbReference>
<name>A0ABY7G1C9_MYAAR</name>
<feature type="compositionally biased region" description="Polar residues" evidence="1">
    <location>
        <begin position="161"/>
        <end position="171"/>
    </location>
</feature>
<dbReference type="InterPro" id="IPR036116">
    <property type="entry name" value="FN3_sf"/>
</dbReference>
<proteinExistence type="predicted"/>
<evidence type="ECO:0000256" key="1">
    <source>
        <dbReference type="SAM" id="MobiDB-lite"/>
    </source>
</evidence>
<reference evidence="3" key="1">
    <citation type="submission" date="2022-11" db="EMBL/GenBank/DDBJ databases">
        <title>Centuries of genome instability and evolution in soft-shell clam transmissible cancer (bioRxiv).</title>
        <authorList>
            <person name="Hart S.F.M."/>
            <person name="Yonemitsu M.A."/>
            <person name="Giersch R.M."/>
            <person name="Beal B.F."/>
            <person name="Arriagada G."/>
            <person name="Davis B.W."/>
            <person name="Ostrander E.A."/>
            <person name="Goff S.P."/>
            <person name="Metzger M.J."/>
        </authorList>
    </citation>
    <scope>NUCLEOTIDE SEQUENCE</scope>
    <source>
        <strain evidence="3">MELC-2E11</strain>
        <tissue evidence="3">Siphon/mantle</tissue>
    </source>
</reference>
<dbReference type="Pfam" id="PF00095">
    <property type="entry name" value="WAP"/>
    <property type="match status" value="1"/>
</dbReference>
<dbReference type="PROSITE" id="PS51390">
    <property type="entry name" value="WAP"/>
    <property type="match status" value="1"/>
</dbReference>
<dbReference type="SUPFAM" id="SSF49265">
    <property type="entry name" value="Fibronectin type III"/>
    <property type="match status" value="2"/>
</dbReference>
<dbReference type="Pfam" id="PF17869">
    <property type="entry name" value="Cys_box"/>
    <property type="match status" value="1"/>
</dbReference>
<dbReference type="Proteomes" id="UP001164746">
    <property type="component" value="Chromosome 15"/>
</dbReference>
<protein>
    <submittedName>
        <fullName evidence="3">KALM-like protein</fullName>
    </submittedName>
</protein>
<feature type="domain" description="WAP" evidence="2">
    <location>
        <begin position="72"/>
        <end position="121"/>
    </location>
</feature>
<dbReference type="PRINTS" id="PR00003">
    <property type="entry name" value="4DISULPHCORE"/>
</dbReference>
<dbReference type="InterPro" id="IPR040957">
    <property type="entry name" value="Anosmin-1_Cys_box"/>
</dbReference>
<keyword evidence="4" id="KW-1185">Reference proteome</keyword>
<dbReference type="InterPro" id="IPR042447">
    <property type="entry name" value="Anosmin-1"/>
</dbReference>
<gene>
    <name evidence="3" type="ORF">MAR_013962</name>
</gene>
<dbReference type="InterPro" id="IPR013783">
    <property type="entry name" value="Ig-like_fold"/>
</dbReference>
<dbReference type="SMART" id="SM00217">
    <property type="entry name" value="WAP"/>
    <property type="match status" value="1"/>
</dbReference>
<accession>A0ABY7G1C9</accession>
<dbReference type="Gene3D" id="4.10.75.10">
    <property type="entry name" value="Elafin-like"/>
    <property type="match status" value="1"/>
</dbReference>
<organism evidence="3 4">
    <name type="scientific">Mya arenaria</name>
    <name type="common">Soft-shell clam</name>
    <dbReference type="NCBI Taxonomy" id="6604"/>
    <lineage>
        <taxon>Eukaryota</taxon>
        <taxon>Metazoa</taxon>
        <taxon>Spiralia</taxon>
        <taxon>Lophotrochozoa</taxon>
        <taxon>Mollusca</taxon>
        <taxon>Bivalvia</taxon>
        <taxon>Autobranchia</taxon>
        <taxon>Heteroconchia</taxon>
        <taxon>Euheterodonta</taxon>
        <taxon>Imparidentia</taxon>
        <taxon>Neoheterodontei</taxon>
        <taxon>Myida</taxon>
        <taxon>Myoidea</taxon>
        <taxon>Myidae</taxon>
        <taxon>Mya</taxon>
    </lineage>
</organism>